<dbReference type="Proteomes" id="UP000031967">
    <property type="component" value="Unassembled WGS sequence"/>
</dbReference>
<proteinExistence type="predicted"/>
<organism evidence="2 3">
    <name type="scientific">Gordoniibacillus kamchatkensis</name>
    <dbReference type="NCBI Taxonomy" id="1590651"/>
    <lineage>
        <taxon>Bacteria</taxon>
        <taxon>Bacillati</taxon>
        <taxon>Bacillota</taxon>
        <taxon>Bacilli</taxon>
        <taxon>Bacillales</taxon>
        <taxon>Paenibacillaceae</taxon>
        <taxon>Gordoniibacillus</taxon>
    </lineage>
</organism>
<accession>A0ABR5AL15</accession>
<reference evidence="2 3" key="1">
    <citation type="submission" date="2014-12" db="EMBL/GenBank/DDBJ databases">
        <title>Draft genome sequence of Paenibacillus kamchatkensis strain B-2647.</title>
        <authorList>
            <person name="Karlyshev A.V."/>
            <person name="Kudryashova E.B."/>
        </authorList>
    </citation>
    <scope>NUCLEOTIDE SEQUENCE [LARGE SCALE GENOMIC DNA]</scope>
    <source>
        <strain evidence="2 3">VKM B-2647</strain>
    </source>
</reference>
<sequence>MRDDGVGMPQHIVERVTSGRFVSATERKTGIGLENVKKRLELYFAGRHRFDIVSSPQQGTTVIIEIPVVRTTGEGPHV</sequence>
<dbReference type="Pfam" id="PF02518">
    <property type="entry name" value="HATPase_c"/>
    <property type="match status" value="1"/>
</dbReference>
<feature type="domain" description="Histidine kinase/HSP90-like ATPase" evidence="1">
    <location>
        <begin position="2"/>
        <end position="68"/>
    </location>
</feature>
<evidence type="ECO:0000313" key="3">
    <source>
        <dbReference type="Proteomes" id="UP000031967"/>
    </source>
</evidence>
<protein>
    <recommendedName>
        <fullName evidence="1">Histidine kinase/HSP90-like ATPase domain-containing protein</fullName>
    </recommendedName>
</protein>
<gene>
    <name evidence="2" type="ORF">SD70_05885</name>
</gene>
<dbReference type="Gene3D" id="3.30.565.10">
    <property type="entry name" value="Histidine kinase-like ATPase, C-terminal domain"/>
    <property type="match status" value="1"/>
</dbReference>
<comment type="caution">
    <text evidence="2">The sequence shown here is derived from an EMBL/GenBank/DDBJ whole genome shotgun (WGS) entry which is preliminary data.</text>
</comment>
<keyword evidence="3" id="KW-1185">Reference proteome</keyword>
<dbReference type="InterPro" id="IPR003594">
    <property type="entry name" value="HATPase_dom"/>
</dbReference>
<name>A0ABR5AL15_9BACL</name>
<dbReference type="InterPro" id="IPR036890">
    <property type="entry name" value="HATPase_C_sf"/>
</dbReference>
<dbReference type="EMBL" id="JXAK01000007">
    <property type="protein sequence ID" value="KIL41646.1"/>
    <property type="molecule type" value="Genomic_DNA"/>
</dbReference>
<evidence type="ECO:0000259" key="1">
    <source>
        <dbReference type="Pfam" id="PF02518"/>
    </source>
</evidence>
<evidence type="ECO:0000313" key="2">
    <source>
        <dbReference type="EMBL" id="KIL41646.1"/>
    </source>
</evidence>
<dbReference type="SUPFAM" id="SSF55874">
    <property type="entry name" value="ATPase domain of HSP90 chaperone/DNA topoisomerase II/histidine kinase"/>
    <property type="match status" value="1"/>
</dbReference>
<dbReference type="RefSeq" id="WP_041046506.1">
    <property type="nucleotide sequence ID" value="NZ_JXAK01000007.1"/>
</dbReference>